<sequence>GAANSDIRAWYRRVNGGGPPPAAGGTPAYNFAAPLPLADFAALRPAAVRMAADHDTALIAAGVGHAVVPAAAAAGLSAAAGPPVGPPAAPVAAGGAVGLAAALAGPVGLAGPGPAAGPMVPLTPLLTAAAGDDFHTLRVTYDMEGKRHKEFRDAVKEMRQQSWPDWIVPRPCTVLWCANFMRENGGSAVGRHVAFRSACRLGLDDPAMLLHSELSKLLQTAMCYDQLDVSSAASTELICRQLQLCVEKLKDRILGTAGSGHQEHDESWFFTGLQNTSCIMACPALSQWVAEQVAAENAVLKERRKAREERALAKPPPPHRRRGDSGRCPPGFQAAREQFSDVGSGFSI</sequence>
<proteinExistence type="predicted"/>
<feature type="region of interest" description="Disordered" evidence="1">
    <location>
        <begin position="305"/>
        <end position="333"/>
    </location>
</feature>
<comment type="caution">
    <text evidence="2">The sequence shown here is derived from an EMBL/GenBank/DDBJ whole genome shotgun (WGS) entry which is preliminary data.</text>
</comment>
<organism evidence="2 3">
    <name type="scientific">Prorocentrum cordatum</name>
    <dbReference type="NCBI Taxonomy" id="2364126"/>
    <lineage>
        <taxon>Eukaryota</taxon>
        <taxon>Sar</taxon>
        <taxon>Alveolata</taxon>
        <taxon>Dinophyceae</taxon>
        <taxon>Prorocentrales</taxon>
        <taxon>Prorocentraceae</taxon>
        <taxon>Prorocentrum</taxon>
    </lineage>
</organism>
<protein>
    <submittedName>
        <fullName evidence="2">Uncharacterized protein</fullName>
    </submittedName>
</protein>
<evidence type="ECO:0000256" key="1">
    <source>
        <dbReference type="SAM" id="MobiDB-lite"/>
    </source>
</evidence>
<feature type="non-terminal residue" evidence="2">
    <location>
        <position position="348"/>
    </location>
</feature>
<evidence type="ECO:0000313" key="2">
    <source>
        <dbReference type="EMBL" id="CAK0813243.1"/>
    </source>
</evidence>
<reference evidence="2" key="1">
    <citation type="submission" date="2023-10" db="EMBL/GenBank/DDBJ databases">
        <authorList>
            <person name="Chen Y."/>
            <person name="Shah S."/>
            <person name="Dougan E. K."/>
            <person name="Thang M."/>
            <person name="Chan C."/>
        </authorList>
    </citation>
    <scope>NUCLEOTIDE SEQUENCE [LARGE SCALE GENOMIC DNA]</scope>
</reference>
<accession>A0ABN9R393</accession>
<dbReference type="EMBL" id="CAUYUJ010005335">
    <property type="protein sequence ID" value="CAK0813243.1"/>
    <property type="molecule type" value="Genomic_DNA"/>
</dbReference>
<evidence type="ECO:0000313" key="3">
    <source>
        <dbReference type="Proteomes" id="UP001189429"/>
    </source>
</evidence>
<gene>
    <name evidence="2" type="ORF">PCOR1329_LOCUS17244</name>
</gene>
<keyword evidence="3" id="KW-1185">Reference proteome</keyword>
<feature type="non-terminal residue" evidence="2">
    <location>
        <position position="1"/>
    </location>
</feature>
<name>A0ABN9R393_9DINO</name>
<dbReference type="Proteomes" id="UP001189429">
    <property type="component" value="Unassembled WGS sequence"/>
</dbReference>